<dbReference type="EMBL" id="LAZR01012231">
    <property type="protein sequence ID" value="KKM27924.1"/>
    <property type="molecule type" value="Genomic_DNA"/>
</dbReference>
<comment type="caution">
    <text evidence="1">The sequence shown here is derived from an EMBL/GenBank/DDBJ whole genome shotgun (WGS) entry which is preliminary data.</text>
</comment>
<name>A0A0F9J6A0_9ZZZZ</name>
<accession>A0A0F9J6A0</accession>
<organism evidence="1">
    <name type="scientific">marine sediment metagenome</name>
    <dbReference type="NCBI Taxonomy" id="412755"/>
    <lineage>
        <taxon>unclassified sequences</taxon>
        <taxon>metagenomes</taxon>
        <taxon>ecological metagenomes</taxon>
    </lineage>
</organism>
<evidence type="ECO:0000313" key="1">
    <source>
        <dbReference type="EMBL" id="KKM27924.1"/>
    </source>
</evidence>
<reference evidence="1" key="1">
    <citation type="journal article" date="2015" name="Nature">
        <title>Complex archaea that bridge the gap between prokaryotes and eukaryotes.</title>
        <authorList>
            <person name="Spang A."/>
            <person name="Saw J.H."/>
            <person name="Jorgensen S.L."/>
            <person name="Zaremba-Niedzwiedzka K."/>
            <person name="Martijn J."/>
            <person name="Lind A.E."/>
            <person name="van Eijk R."/>
            <person name="Schleper C."/>
            <person name="Guy L."/>
            <person name="Ettema T.J."/>
        </authorList>
    </citation>
    <scope>NUCLEOTIDE SEQUENCE</scope>
</reference>
<proteinExistence type="predicted"/>
<gene>
    <name evidence="1" type="ORF">LCGC14_1569810</name>
</gene>
<sequence>MTKHDDFIKKMKDMNMPSLKKEDVINNILYYLDAELSTNMNSPNPDLMNVSKVDLLIKAIETVYIIAIRSGIPIKEDHHRAIHRDAEIAEWKKMIEGIINVSV</sequence>
<protein>
    <submittedName>
        <fullName evidence="1">Uncharacterized protein</fullName>
    </submittedName>
</protein>
<dbReference type="AlphaFoldDB" id="A0A0F9J6A0"/>